<evidence type="ECO:0000256" key="2">
    <source>
        <dbReference type="ARBA" id="ARBA00004236"/>
    </source>
</evidence>
<protein>
    <submittedName>
        <fullName evidence="9">Uncharacterized protein</fullName>
    </submittedName>
</protein>
<feature type="region of interest" description="Disordered" evidence="8">
    <location>
        <begin position="117"/>
        <end position="140"/>
    </location>
</feature>
<feature type="compositionally biased region" description="Basic and acidic residues" evidence="8">
    <location>
        <begin position="117"/>
        <end position="129"/>
    </location>
</feature>
<evidence type="ECO:0000256" key="8">
    <source>
        <dbReference type="SAM" id="MobiDB-lite"/>
    </source>
</evidence>
<keyword evidence="6" id="KW-0472">Membrane</keyword>
<dbReference type="EMBL" id="JACEIK010000375">
    <property type="protein sequence ID" value="MCD7455908.1"/>
    <property type="molecule type" value="Genomic_DNA"/>
</dbReference>
<dbReference type="Proteomes" id="UP000823775">
    <property type="component" value="Unassembled WGS sequence"/>
</dbReference>
<evidence type="ECO:0000256" key="4">
    <source>
        <dbReference type="ARBA" id="ARBA00022448"/>
    </source>
</evidence>
<dbReference type="PANTHER" id="PTHR33541:SF20">
    <property type="entry name" value="PROTEIN BIG GRAIN 1-LIKE B"/>
    <property type="match status" value="1"/>
</dbReference>
<evidence type="ECO:0000313" key="9">
    <source>
        <dbReference type="EMBL" id="MCD7455908.1"/>
    </source>
</evidence>
<evidence type="ECO:0000256" key="1">
    <source>
        <dbReference type="ARBA" id="ARBA00002281"/>
    </source>
</evidence>
<dbReference type="InterPro" id="IPR039621">
    <property type="entry name" value="BG1-like"/>
</dbReference>
<organism evidence="9 10">
    <name type="scientific">Datura stramonium</name>
    <name type="common">Jimsonweed</name>
    <name type="synonym">Common thornapple</name>
    <dbReference type="NCBI Taxonomy" id="4076"/>
    <lineage>
        <taxon>Eukaryota</taxon>
        <taxon>Viridiplantae</taxon>
        <taxon>Streptophyta</taxon>
        <taxon>Embryophyta</taxon>
        <taxon>Tracheophyta</taxon>
        <taxon>Spermatophyta</taxon>
        <taxon>Magnoliopsida</taxon>
        <taxon>eudicotyledons</taxon>
        <taxon>Gunneridae</taxon>
        <taxon>Pentapetalae</taxon>
        <taxon>asterids</taxon>
        <taxon>lamiids</taxon>
        <taxon>Solanales</taxon>
        <taxon>Solanaceae</taxon>
        <taxon>Solanoideae</taxon>
        <taxon>Datureae</taxon>
        <taxon>Datura</taxon>
    </lineage>
</organism>
<comment type="function">
    <text evidence="1">Involved in auxin transport. Regulator of the auxin signaling pathway.</text>
</comment>
<keyword evidence="5" id="KW-1003">Cell membrane</keyword>
<evidence type="ECO:0000256" key="3">
    <source>
        <dbReference type="ARBA" id="ARBA00010067"/>
    </source>
</evidence>
<sequence length="291" mass="33071">MVETCGCKLRNDGHCLVDKADIDEHITPMNCSTSISPRIDLGTPILSVNFSIPIFKSTSTFYLLDSFLPKEKAKHDEDVFKKTKSRELKKVKQPISPGGRLSSFLNSLFTNGKKLAKNDHHHHEEERKLKSPNNNASTNCSSFSKSCLRKNIISTGPCGHIKNLDMDQQNVEPRKAIKRNYIYEGHQQIKFDKNIEVEVEDDNNAISCTSSDLFELDIFSSIELMGLPVYETTNLASQAMWLEQRTPDFKSDEDSPIVSVLVRLGFDKVKEQMVKVAAYVERWRLELTNLN</sequence>
<feature type="compositionally biased region" description="Polar residues" evidence="8">
    <location>
        <begin position="131"/>
        <end position="140"/>
    </location>
</feature>
<comment type="caution">
    <text evidence="9">The sequence shown here is derived from an EMBL/GenBank/DDBJ whole genome shotgun (WGS) entry which is preliminary data.</text>
</comment>
<evidence type="ECO:0000256" key="5">
    <source>
        <dbReference type="ARBA" id="ARBA00022475"/>
    </source>
</evidence>
<accession>A0ABS8SAQ1</accession>
<evidence type="ECO:0000313" key="10">
    <source>
        <dbReference type="Proteomes" id="UP000823775"/>
    </source>
</evidence>
<dbReference type="PANTHER" id="PTHR33541">
    <property type="entry name" value="PROTEIN BIG GRAIN 1-LIKE A-RELATED"/>
    <property type="match status" value="1"/>
</dbReference>
<keyword evidence="7" id="KW-0927">Auxin signaling pathway</keyword>
<evidence type="ECO:0000256" key="6">
    <source>
        <dbReference type="ARBA" id="ARBA00023136"/>
    </source>
</evidence>
<keyword evidence="4" id="KW-0813">Transport</keyword>
<name>A0ABS8SAQ1_DATST</name>
<proteinExistence type="inferred from homology"/>
<reference evidence="9 10" key="1">
    <citation type="journal article" date="2021" name="BMC Genomics">
        <title>Datura genome reveals duplications of psychoactive alkaloid biosynthetic genes and high mutation rate following tissue culture.</title>
        <authorList>
            <person name="Rajewski A."/>
            <person name="Carter-House D."/>
            <person name="Stajich J."/>
            <person name="Litt A."/>
        </authorList>
    </citation>
    <scope>NUCLEOTIDE SEQUENCE [LARGE SCALE GENOMIC DNA]</scope>
    <source>
        <strain evidence="9">AR-01</strain>
    </source>
</reference>
<gene>
    <name evidence="9" type="ORF">HAX54_030061</name>
</gene>
<comment type="subcellular location">
    <subcellularLocation>
        <location evidence="2">Cell membrane</location>
    </subcellularLocation>
</comment>
<keyword evidence="10" id="KW-1185">Reference proteome</keyword>
<evidence type="ECO:0000256" key="7">
    <source>
        <dbReference type="ARBA" id="ARBA00023294"/>
    </source>
</evidence>
<comment type="similarity">
    <text evidence="3">Belongs to the BIG GRAIN 1 (BG1) plant protein family.</text>
</comment>